<dbReference type="Pfam" id="PF00111">
    <property type="entry name" value="Fer2"/>
    <property type="match status" value="1"/>
</dbReference>
<dbReference type="Proteomes" id="UP000715441">
    <property type="component" value="Unassembled WGS sequence"/>
</dbReference>
<evidence type="ECO:0000256" key="2">
    <source>
        <dbReference type="ARBA" id="ARBA00022630"/>
    </source>
</evidence>
<accession>A0ABX1JHA3</accession>
<proteinExistence type="predicted"/>
<evidence type="ECO:0000256" key="1">
    <source>
        <dbReference type="ARBA" id="ARBA00001974"/>
    </source>
</evidence>
<evidence type="ECO:0000256" key="5">
    <source>
        <dbReference type="ARBA" id="ARBA00023002"/>
    </source>
</evidence>
<sequence length="312" mass="32733">MPTTLRVHRTTWLADRVTQVELRDPTGAPLPAWEPGAHVSLHLPNGLVREYSLCGDPADTHTWTIAVLRESASRGGSAWVHERLTAGSELPVEGPRNTFELLDAPEHLLIAGGIGVTPILAMARQLATGPSPWSMLYCGRSRTGMAFLDVLSGLADDRLEVHADDEHGGPPDLAAKLSGLGPGTVVHCCGPEPLIRAVEAALPHGVQLRVERFRAPGPAASGPAAGFDVVCAGSGTRVAVAASESIVDALGRAGIAVPTSCREGVCGTCETKVLSGEPDHRDFVLDDDEKASAGTMMLCVSRCRSAELVLDL</sequence>
<dbReference type="PROSITE" id="PS51384">
    <property type="entry name" value="FAD_FR"/>
    <property type="match status" value="1"/>
</dbReference>
<dbReference type="InterPro" id="IPR012675">
    <property type="entry name" value="Beta-grasp_dom_sf"/>
</dbReference>
<dbReference type="EMBL" id="JAAXLS010000039">
    <property type="protein sequence ID" value="NKQ57622.1"/>
    <property type="molecule type" value="Genomic_DNA"/>
</dbReference>
<comment type="caution">
    <text evidence="10">The sequence shown here is derived from an EMBL/GenBank/DDBJ whole genome shotgun (WGS) entry which is preliminary data.</text>
</comment>
<evidence type="ECO:0000313" key="11">
    <source>
        <dbReference type="Proteomes" id="UP000715441"/>
    </source>
</evidence>
<evidence type="ECO:0000259" key="8">
    <source>
        <dbReference type="PROSITE" id="PS51085"/>
    </source>
</evidence>
<dbReference type="SUPFAM" id="SSF54292">
    <property type="entry name" value="2Fe-2S ferredoxin-like"/>
    <property type="match status" value="1"/>
</dbReference>
<evidence type="ECO:0000256" key="6">
    <source>
        <dbReference type="ARBA" id="ARBA00023004"/>
    </source>
</evidence>
<keyword evidence="2" id="KW-0285">Flavoprotein</keyword>
<reference evidence="10 11" key="1">
    <citation type="submission" date="2020-04" db="EMBL/GenBank/DDBJ databases">
        <title>Novel species.</title>
        <authorList>
            <person name="Teo W.F.A."/>
            <person name="Lipun K."/>
            <person name="Srisuk N."/>
            <person name="Duangmal K."/>
        </authorList>
    </citation>
    <scope>NUCLEOTIDE SEQUENCE [LARGE SCALE GENOMIC DNA]</scope>
    <source>
        <strain evidence="10 11">K13G38</strain>
    </source>
</reference>
<gene>
    <name evidence="10" type="ORF">HFP15_32650</name>
</gene>
<dbReference type="PANTHER" id="PTHR47354">
    <property type="entry name" value="NADH OXIDOREDUCTASE HCR"/>
    <property type="match status" value="1"/>
</dbReference>
<name>A0ABX1JHA3_9PSEU</name>
<dbReference type="InterPro" id="IPR039261">
    <property type="entry name" value="FNR_nucleotide-bd"/>
</dbReference>
<keyword evidence="5" id="KW-0560">Oxidoreductase</keyword>
<dbReference type="InterPro" id="IPR050415">
    <property type="entry name" value="MRET"/>
</dbReference>
<evidence type="ECO:0000256" key="4">
    <source>
        <dbReference type="ARBA" id="ARBA00022723"/>
    </source>
</evidence>
<dbReference type="SUPFAM" id="SSF52343">
    <property type="entry name" value="Ferredoxin reductase-like, C-terminal NADP-linked domain"/>
    <property type="match status" value="1"/>
</dbReference>
<dbReference type="Gene3D" id="3.10.20.30">
    <property type="match status" value="1"/>
</dbReference>
<feature type="domain" description="2Fe-2S ferredoxin-type" evidence="8">
    <location>
        <begin position="225"/>
        <end position="312"/>
    </location>
</feature>
<evidence type="ECO:0000256" key="7">
    <source>
        <dbReference type="ARBA" id="ARBA00023014"/>
    </source>
</evidence>
<dbReference type="Gene3D" id="3.40.50.80">
    <property type="entry name" value="Nucleotide-binding domain of ferredoxin-NADP reductase (FNR) module"/>
    <property type="match status" value="1"/>
</dbReference>
<dbReference type="InterPro" id="IPR017938">
    <property type="entry name" value="Riboflavin_synthase-like_b-brl"/>
</dbReference>
<keyword evidence="4" id="KW-0479">Metal-binding</keyword>
<dbReference type="SUPFAM" id="SSF63380">
    <property type="entry name" value="Riboflavin synthase domain-like"/>
    <property type="match status" value="1"/>
</dbReference>
<dbReference type="PANTHER" id="PTHR47354:SF1">
    <property type="entry name" value="CARNITINE MONOOXYGENASE REDUCTASE SUBUNIT"/>
    <property type="match status" value="1"/>
</dbReference>
<dbReference type="InterPro" id="IPR006058">
    <property type="entry name" value="2Fe2S_fd_BS"/>
</dbReference>
<organism evidence="10 11">
    <name type="scientific">Amycolatopsis acididurans</name>
    <dbReference type="NCBI Taxonomy" id="2724524"/>
    <lineage>
        <taxon>Bacteria</taxon>
        <taxon>Bacillati</taxon>
        <taxon>Actinomycetota</taxon>
        <taxon>Actinomycetes</taxon>
        <taxon>Pseudonocardiales</taxon>
        <taxon>Pseudonocardiaceae</taxon>
        <taxon>Amycolatopsis</taxon>
    </lineage>
</organism>
<keyword evidence="6" id="KW-0408">Iron</keyword>
<keyword evidence="11" id="KW-1185">Reference proteome</keyword>
<evidence type="ECO:0000313" key="10">
    <source>
        <dbReference type="EMBL" id="NKQ57622.1"/>
    </source>
</evidence>
<keyword evidence="7" id="KW-0411">Iron-sulfur</keyword>
<comment type="cofactor">
    <cofactor evidence="1">
        <name>FAD</name>
        <dbReference type="ChEBI" id="CHEBI:57692"/>
    </cofactor>
</comment>
<keyword evidence="3" id="KW-0001">2Fe-2S</keyword>
<dbReference type="InterPro" id="IPR001041">
    <property type="entry name" value="2Fe-2S_ferredoxin-type"/>
</dbReference>
<dbReference type="PROSITE" id="PS00197">
    <property type="entry name" value="2FE2S_FER_1"/>
    <property type="match status" value="1"/>
</dbReference>
<dbReference type="CDD" id="cd00207">
    <property type="entry name" value="fer2"/>
    <property type="match status" value="1"/>
</dbReference>
<dbReference type="PRINTS" id="PR00409">
    <property type="entry name" value="PHDIOXRDTASE"/>
</dbReference>
<dbReference type="InterPro" id="IPR017927">
    <property type="entry name" value="FAD-bd_FR_type"/>
</dbReference>
<dbReference type="Gene3D" id="2.40.30.10">
    <property type="entry name" value="Translation factors"/>
    <property type="match status" value="1"/>
</dbReference>
<feature type="domain" description="FAD-binding FR-type" evidence="9">
    <location>
        <begin position="1"/>
        <end position="102"/>
    </location>
</feature>
<evidence type="ECO:0000256" key="3">
    <source>
        <dbReference type="ARBA" id="ARBA00022714"/>
    </source>
</evidence>
<dbReference type="RefSeq" id="WP_168520676.1">
    <property type="nucleotide sequence ID" value="NZ_JAAXLS010000039.1"/>
</dbReference>
<protein>
    <submittedName>
        <fullName evidence="10">Oxidoreductase</fullName>
    </submittedName>
</protein>
<dbReference type="InterPro" id="IPR036010">
    <property type="entry name" value="2Fe-2S_ferredoxin-like_sf"/>
</dbReference>
<dbReference type="CDD" id="cd06185">
    <property type="entry name" value="PDR_like"/>
    <property type="match status" value="1"/>
</dbReference>
<dbReference type="PROSITE" id="PS51085">
    <property type="entry name" value="2FE2S_FER_2"/>
    <property type="match status" value="1"/>
</dbReference>
<evidence type="ECO:0000259" key="9">
    <source>
        <dbReference type="PROSITE" id="PS51384"/>
    </source>
</evidence>